<name>A0A2V0RIZ8_9ZZZZ</name>
<dbReference type="AlphaFoldDB" id="A0A2V0RIZ8"/>
<accession>A0A2V0RIZ8</accession>
<reference evidence="1" key="1">
    <citation type="submission" date="2017-04" db="EMBL/GenBank/DDBJ databases">
        <title>Unveiling RNA virosphere associated with marine microorganisms.</title>
        <authorList>
            <person name="Urayama S."/>
            <person name="Takaki Y."/>
            <person name="Nishi S."/>
            <person name="Yoshida Y."/>
            <person name="Deguchi S."/>
            <person name="Takai K."/>
            <person name="Nunoura T."/>
        </authorList>
    </citation>
    <scope>NUCLEOTIDE SEQUENCE</scope>
</reference>
<protein>
    <submittedName>
        <fullName evidence="1">Uncharacterized protein</fullName>
    </submittedName>
</protein>
<sequence length="275" mass="28532">MSEFEIMDAAGGNLHATSHYAAHTSSASFFNESDLANGSFGPEVEKYLGKSPIDGPPGYTFRKIVSTVTAPANKATIAAVYKYDANNHAVVRSNDDAVAVLGLAQNGSTPTNNTLLPGDYVLGAILQLTDGRSDDKRSGTITAGLAANDASALATFANDIVDSPSSAISSVSVGGARTVSASTTRQLSVCTPNINIHMPPLVNNDAEVNYTSAPILAINITGFSANTTENCRGVLTQYALCGPRDSGVESVSAYDPEFKLSCLTARVAKHPVSVI</sequence>
<organism evidence="1">
    <name type="scientific">viral metagenome</name>
    <dbReference type="NCBI Taxonomy" id="1070528"/>
    <lineage>
        <taxon>unclassified sequences</taxon>
        <taxon>metagenomes</taxon>
        <taxon>organismal metagenomes</taxon>
    </lineage>
</organism>
<dbReference type="EMBL" id="BDQE01000104">
    <property type="protein sequence ID" value="GBH22808.1"/>
    <property type="molecule type" value="Genomic_RNA"/>
</dbReference>
<proteinExistence type="predicted"/>
<evidence type="ECO:0000313" key="1">
    <source>
        <dbReference type="EMBL" id="GBH22808.1"/>
    </source>
</evidence>
<comment type="caution">
    <text evidence="1">The sequence shown here is derived from an EMBL/GenBank/DDBJ whole genome shotgun (WGS) entry which is preliminary data.</text>
</comment>